<sequence>MVKKLQKLAAKQKAADSTFPGLPAGLLDSPLAQNVKDSAQQIWAAGLASFSKAQGEGNKVFEALVKEGLKLQKKTQSAAEEKLSTMASKMQGMAGDVGAKAGQQWDKLESIFEQRVAKSLKALGVPTAAEVEALIQRIDALSEAVGLKASAPAKKAAAKPAAKKAPAKKAAAKAPAKTPVKAPVKAPAKKAAATKKTPAKKAAAKPAA</sequence>
<dbReference type="Proteomes" id="UP001495147">
    <property type="component" value="Unassembled WGS sequence"/>
</dbReference>
<organism evidence="2 3">
    <name type="scientific">Roseateles paludis</name>
    <dbReference type="NCBI Taxonomy" id="3145238"/>
    <lineage>
        <taxon>Bacteria</taxon>
        <taxon>Pseudomonadati</taxon>
        <taxon>Pseudomonadota</taxon>
        <taxon>Betaproteobacteria</taxon>
        <taxon>Burkholderiales</taxon>
        <taxon>Sphaerotilaceae</taxon>
        <taxon>Roseateles</taxon>
    </lineage>
</organism>
<evidence type="ECO:0000313" key="3">
    <source>
        <dbReference type="Proteomes" id="UP001495147"/>
    </source>
</evidence>
<feature type="compositionally biased region" description="Basic residues" evidence="1">
    <location>
        <begin position="161"/>
        <end position="171"/>
    </location>
</feature>
<accession>A0ABV0G2B7</accession>
<feature type="compositionally biased region" description="Low complexity" evidence="1">
    <location>
        <begin position="150"/>
        <end position="160"/>
    </location>
</feature>
<feature type="compositionally biased region" description="Basic residues" evidence="1">
    <location>
        <begin position="197"/>
        <end position="208"/>
    </location>
</feature>
<dbReference type="PANTHER" id="PTHR38664:SF1">
    <property type="entry name" value="SLR0058 PROTEIN"/>
    <property type="match status" value="1"/>
</dbReference>
<dbReference type="Pfam" id="PF05597">
    <property type="entry name" value="Phasin"/>
    <property type="match status" value="1"/>
</dbReference>
<dbReference type="PANTHER" id="PTHR38664">
    <property type="entry name" value="SLR0058 PROTEIN"/>
    <property type="match status" value="1"/>
</dbReference>
<comment type="caution">
    <text evidence="2">The sequence shown here is derived from an EMBL/GenBank/DDBJ whole genome shotgun (WGS) entry which is preliminary data.</text>
</comment>
<dbReference type="EMBL" id="JBDPZD010000002">
    <property type="protein sequence ID" value="MEO3691872.1"/>
    <property type="molecule type" value="Genomic_DNA"/>
</dbReference>
<dbReference type="RefSeq" id="WP_347704681.1">
    <property type="nucleotide sequence ID" value="NZ_JBDPZD010000002.1"/>
</dbReference>
<feature type="region of interest" description="Disordered" evidence="1">
    <location>
        <begin position="150"/>
        <end position="208"/>
    </location>
</feature>
<evidence type="ECO:0000256" key="1">
    <source>
        <dbReference type="SAM" id="MobiDB-lite"/>
    </source>
</evidence>
<proteinExistence type="predicted"/>
<evidence type="ECO:0000313" key="2">
    <source>
        <dbReference type="EMBL" id="MEO3691872.1"/>
    </source>
</evidence>
<protein>
    <submittedName>
        <fullName evidence="2">Phasin family protein</fullName>
    </submittedName>
</protein>
<feature type="compositionally biased region" description="Low complexity" evidence="1">
    <location>
        <begin position="172"/>
        <end position="196"/>
    </location>
</feature>
<name>A0ABV0G2B7_9BURK</name>
<gene>
    <name evidence="2" type="ORF">ABDJ85_10355</name>
</gene>
<keyword evidence="3" id="KW-1185">Reference proteome</keyword>
<dbReference type="InterPro" id="IPR008769">
    <property type="entry name" value="PhaF_PhaI"/>
</dbReference>
<reference evidence="2 3" key="1">
    <citation type="submission" date="2024-05" db="EMBL/GenBank/DDBJ databases">
        <title>Roseateles sp. DJS-2-20 16S ribosomal RNA gene Genome sequencing and assembly.</title>
        <authorList>
            <person name="Woo H."/>
        </authorList>
    </citation>
    <scope>NUCLEOTIDE SEQUENCE [LARGE SCALE GENOMIC DNA]</scope>
    <source>
        <strain evidence="2 3">DJS-2-20</strain>
    </source>
</reference>